<feature type="chain" id="PRO_5026091213" evidence="1">
    <location>
        <begin position="28"/>
        <end position="218"/>
    </location>
</feature>
<evidence type="ECO:0000256" key="1">
    <source>
        <dbReference type="SAM" id="SignalP"/>
    </source>
</evidence>
<keyword evidence="1" id="KW-0732">Signal</keyword>
<feature type="domain" description="GmrSD restriction endonucleases C-terminal" evidence="2">
    <location>
        <begin position="107"/>
        <end position="200"/>
    </location>
</feature>
<dbReference type="Pfam" id="PF07510">
    <property type="entry name" value="GmrSD_C"/>
    <property type="match status" value="1"/>
</dbReference>
<dbReference type="GO" id="GO:0004519">
    <property type="term" value="F:endonuclease activity"/>
    <property type="evidence" value="ECO:0007669"/>
    <property type="project" value="UniProtKB-KW"/>
</dbReference>
<gene>
    <name evidence="3" type="ORF">CEB94_40700</name>
</gene>
<dbReference type="PANTHER" id="PTHR24094:SF15">
    <property type="entry name" value="AMP-DEPENDENT SYNTHETASE_LIGASE DOMAIN-CONTAINING PROTEIN-RELATED"/>
    <property type="match status" value="1"/>
</dbReference>
<evidence type="ECO:0000313" key="4">
    <source>
        <dbReference type="Proteomes" id="UP000495940"/>
    </source>
</evidence>
<organism evidence="3 4">
    <name type="scientific">Streptomyces hawaiiensis</name>
    <dbReference type="NCBI Taxonomy" id="67305"/>
    <lineage>
        <taxon>Bacteria</taxon>
        <taxon>Bacillati</taxon>
        <taxon>Actinomycetota</taxon>
        <taxon>Actinomycetes</taxon>
        <taxon>Kitasatosporales</taxon>
        <taxon>Streptomycetaceae</taxon>
        <taxon>Streptomyces</taxon>
    </lineage>
</organism>
<evidence type="ECO:0000313" key="3">
    <source>
        <dbReference type="EMBL" id="QCD60333.1"/>
    </source>
</evidence>
<dbReference type="InterPro" id="IPR011089">
    <property type="entry name" value="GmrSD_C"/>
</dbReference>
<dbReference type="EMBL" id="CP021978">
    <property type="protein sequence ID" value="QCD60333.1"/>
    <property type="molecule type" value="Genomic_DNA"/>
</dbReference>
<proteinExistence type="predicted"/>
<sequence length="218" mass="23300">MSTALLRGLPAALLAVLSLTTAPPAHAAETVPLAEAVANLPLATESRDGYTREAFKHWTGGDDPADGCTTRSEVLIAEAVEAPTVGPRCRITGGTWWSYYDQMTVTSASGLDIDHMVPLAEAWDSGASAWTAQRREAYANDQGQEASLVAVTARSNRSNADQDPAQWMPPATDVLCRYAAEWTATLRWNLTTDDTEYAALNDLAAACPDQTVTYTPAP</sequence>
<dbReference type="KEGG" id="shaw:CEB94_40700"/>
<dbReference type="Proteomes" id="UP000495940">
    <property type="component" value="Chromosome"/>
</dbReference>
<name>A0A6G5RQI9_9ACTN</name>
<evidence type="ECO:0000259" key="2">
    <source>
        <dbReference type="Pfam" id="PF07510"/>
    </source>
</evidence>
<keyword evidence="4" id="KW-1185">Reference proteome</keyword>
<feature type="signal peptide" evidence="1">
    <location>
        <begin position="1"/>
        <end position="27"/>
    </location>
</feature>
<accession>A0A6G5RQI9</accession>
<keyword evidence="3" id="KW-0378">Hydrolase</keyword>
<reference evidence="3 4" key="1">
    <citation type="submission" date="2017-06" db="EMBL/GenBank/DDBJ databases">
        <title>Complete Genome Sequence of Streptomyces hawaiiensis NRRL 15010 and insights into acyldepsipeptides biosynthesis.</title>
        <authorList>
            <person name="Mariita R.M."/>
            <person name="Sello J.K."/>
        </authorList>
    </citation>
    <scope>NUCLEOTIDE SEQUENCE [LARGE SCALE GENOMIC DNA]</scope>
    <source>
        <strain evidence="3 4">ATCC 12236</strain>
    </source>
</reference>
<keyword evidence="3" id="KW-0255">Endonuclease</keyword>
<keyword evidence="3" id="KW-0540">Nuclease</keyword>
<dbReference type="AlphaFoldDB" id="A0A6G5RQI9"/>
<dbReference type="RefSeq" id="WP_175436797.1">
    <property type="nucleotide sequence ID" value="NZ_CP021978.1"/>
</dbReference>
<protein>
    <submittedName>
        <fullName evidence="3">HNH endonuclease</fullName>
    </submittedName>
</protein>
<dbReference type="PANTHER" id="PTHR24094">
    <property type="entry name" value="SECRETED PROTEIN"/>
    <property type="match status" value="1"/>
</dbReference>